<dbReference type="PANTHER" id="PTHR30231:SF4">
    <property type="entry name" value="PROTEIN NEN2"/>
    <property type="match status" value="1"/>
</dbReference>
<evidence type="ECO:0000259" key="4">
    <source>
        <dbReference type="SMART" id="SM00479"/>
    </source>
</evidence>
<name>A0A2A2FAP9_9GAMM</name>
<dbReference type="GO" id="GO:0006259">
    <property type="term" value="P:DNA metabolic process"/>
    <property type="evidence" value="ECO:0007669"/>
    <property type="project" value="UniProtKB-ARBA"/>
</dbReference>
<dbReference type="EMBL" id="NSKD01000001">
    <property type="protein sequence ID" value="PAU81920.1"/>
    <property type="molecule type" value="Genomic_DNA"/>
</dbReference>
<keyword evidence="2" id="KW-0378">Hydrolase</keyword>
<dbReference type="GO" id="GO:0005829">
    <property type="term" value="C:cytosol"/>
    <property type="evidence" value="ECO:0007669"/>
    <property type="project" value="TreeGrafter"/>
</dbReference>
<dbReference type="AlphaFoldDB" id="A0A2A2FAP9"/>
<dbReference type="SUPFAM" id="SSF53098">
    <property type="entry name" value="Ribonuclease H-like"/>
    <property type="match status" value="1"/>
</dbReference>
<dbReference type="OrthoDB" id="5497329at2"/>
<dbReference type="NCBIfam" id="NF006602">
    <property type="entry name" value="PRK09146.1"/>
    <property type="match status" value="1"/>
</dbReference>
<dbReference type="CDD" id="cd06127">
    <property type="entry name" value="DEDDh"/>
    <property type="match status" value="1"/>
</dbReference>
<dbReference type="SMART" id="SM00479">
    <property type="entry name" value="EXOIII"/>
    <property type="match status" value="1"/>
</dbReference>
<dbReference type="Gene3D" id="3.30.420.10">
    <property type="entry name" value="Ribonuclease H-like superfamily/Ribonuclease H"/>
    <property type="match status" value="1"/>
</dbReference>
<dbReference type="InterPro" id="IPR013520">
    <property type="entry name" value="Ribonucl_H"/>
</dbReference>
<evidence type="ECO:0000256" key="2">
    <source>
        <dbReference type="ARBA" id="ARBA00022801"/>
    </source>
</evidence>
<dbReference type="Proteomes" id="UP000218896">
    <property type="component" value="Unassembled WGS sequence"/>
</dbReference>
<dbReference type="InterPro" id="IPR012337">
    <property type="entry name" value="RNaseH-like_sf"/>
</dbReference>
<dbReference type="Pfam" id="PF00929">
    <property type="entry name" value="RNase_T"/>
    <property type="match status" value="1"/>
</dbReference>
<evidence type="ECO:0000256" key="3">
    <source>
        <dbReference type="ARBA" id="ARBA00022839"/>
    </source>
</evidence>
<protein>
    <submittedName>
        <fullName evidence="5">DNA polymerase III subunit epsilon</fullName>
    </submittedName>
</protein>
<accession>A0A2A2FAP9</accession>
<evidence type="ECO:0000313" key="5">
    <source>
        <dbReference type="EMBL" id="PAU81920.1"/>
    </source>
</evidence>
<keyword evidence="6" id="KW-1185">Reference proteome</keyword>
<sequence>MLSPRFLKGAAPGWPEYMADRARKCGNADLKAFFEQGSLDPETPIKRVPMMAMDLETTGMDVTRHGIVSVGMLPFTLERIYTAQSWYRIVRPRRMLREESVVVHHITHSEVADAPDLADILPELLNRMAGYLPVVHYHPIERRFLDESVRVRLGEGLMCPMLDTMVLESRWCRQSMRARMRKWLGAQPLSIRLHESRARYNLPFYRGHHALTDALATAELLQAQIAHRFSPDTPIGDLWV</sequence>
<organism evidence="5 6">
    <name type="scientific">Halovibrio salipaludis</name>
    <dbReference type="NCBI Taxonomy" id="2032626"/>
    <lineage>
        <taxon>Bacteria</taxon>
        <taxon>Pseudomonadati</taxon>
        <taxon>Pseudomonadota</taxon>
        <taxon>Gammaproteobacteria</taxon>
        <taxon>Oceanospirillales</taxon>
        <taxon>Halomonadaceae</taxon>
        <taxon>Halovibrio</taxon>
    </lineage>
</organism>
<keyword evidence="1" id="KW-0540">Nuclease</keyword>
<proteinExistence type="predicted"/>
<gene>
    <name evidence="5" type="ORF">CK501_01855</name>
</gene>
<dbReference type="GO" id="GO:0003676">
    <property type="term" value="F:nucleic acid binding"/>
    <property type="evidence" value="ECO:0007669"/>
    <property type="project" value="InterPro"/>
</dbReference>
<evidence type="ECO:0000313" key="6">
    <source>
        <dbReference type="Proteomes" id="UP000218896"/>
    </source>
</evidence>
<reference evidence="5 6" key="1">
    <citation type="submission" date="2017-08" db="EMBL/GenBank/DDBJ databases">
        <title>Halovibrio sewagensis sp. nov., isolated from wastewater of high salinity.</title>
        <authorList>
            <person name="Dong X."/>
            <person name="Zhang G."/>
        </authorList>
    </citation>
    <scope>NUCLEOTIDE SEQUENCE [LARGE SCALE GENOMIC DNA]</scope>
    <source>
        <strain evidence="5 6">YL5-2</strain>
    </source>
</reference>
<keyword evidence="3" id="KW-0269">Exonuclease</keyword>
<dbReference type="InterPro" id="IPR036397">
    <property type="entry name" value="RNaseH_sf"/>
</dbReference>
<dbReference type="GO" id="GO:0008408">
    <property type="term" value="F:3'-5' exonuclease activity"/>
    <property type="evidence" value="ECO:0007669"/>
    <property type="project" value="TreeGrafter"/>
</dbReference>
<feature type="domain" description="Exonuclease" evidence="4">
    <location>
        <begin position="49"/>
        <end position="230"/>
    </location>
</feature>
<evidence type="ECO:0000256" key="1">
    <source>
        <dbReference type="ARBA" id="ARBA00022722"/>
    </source>
</evidence>
<comment type="caution">
    <text evidence="5">The sequence shown here is derived from an EMBL/GenBank/DDBJ whole genome shotgun (WGS) entry which is preliminary data.</text>
</comment>
<dbReference type="RefSeq" id="WP_095616020.1">
    <property type="nucleotide sequence ID" value="NZ_NSKD01000001.1"/>
</dbReference>
<dbReference type="PANTHER" id="PTHR30231">
    <property type="entry name" value="DNA POLYMERASE III SUBUNIT EPSILON"/>
    <property type="match status" value="1"/>
</dbReference>